<dbReference type="Gene3D" id="2.120.10.80">
    <property type="entry name" value="Kelch-type beta propeller"/>
    <property type="match status" value="1"/>
</dbReference>
<name>A0A813JAL3_POLGL</name>
<proteinExistence type="predicted"/>
<feature type="region of interest" description="Disordered" evidence="1">
    <location>
        <begin position="1"/>
        <end position="20"/>
    </location>
</feature>
<dbReference type="Proteomes" id="UP000626109">
    <property type="component" value="Unassembled WGS sequence"/>
</dbReference>
<dbReference type="EMBL" id="CAJNNW010024745">
    <property type="protein sequence ID" value="CAE8674012.1"/>
    <property type="molecule type" value="Genomic_DNA"/>
</dbReference>
<evidence type="ECO:0000256" key="1">
    <source>
        <dbReference type="SAM" id="MobiDB-lite"/>
    </source>
</evidence>
<evidence type="ECO:0000313" key="3">
    <source>
        <dbReference type="Proteomes" id="UP000626109"/>
    </source>
</evidence>
<dbReference type="SUPFAM" id="SSF117281">
    <property type="entry name" value="Kelch motif"/>
    <property type="match status" value="1"/>
</dbReference>
<sequence length="523" mass="55949">MYDDEAEIRTTLSSSSGQSGSFKAVYGSSGVAANGVAPAFTAGDVQKVAPGAKAFFELIFTKPVDLEIFNMRMGGCVAGGSAHGVVERGAERVCSAICVTVQGQVFQTEYVLQNFFNLYELNSTENEDKTLEGGMGQTASAPATDGGTLVEVGDDSASIGLSRTIKDGEYQSRDCAFVTTKYEGEILLGCDDGILNSTAEGCIPRRCQTSDSLAVRMGQFSILASPREIISSGGMENRLCRELNPLFRGSFQMFCDFGELTVDTHNCVTQWDPMPTPPWTKRSRHTGVPLSGGSVLMLGGLGEAGPLAEEWEWTPRPGTVEGSWAQSAKNPPWSGRFGVGAVLQVKDGNDEVTIMGGNDGQNRRDSWRWHRRPNRIEVRLDESEPTGSQSKDCTELASGQLYCHALAGVSGRRWKVSHYLESSTEIHIEMLHDGGRHSVAAGGSAAGVGAAVIAVQLDGCRQIFRADGGSWSTTGCTGEDPPWAREGEPSIRLGPAGAAMPGQLRSLRVVLDRENLQVILYSA</sequence>
<feature type="non-terminal residue" evidence="2">
    <location>
        <position position="523"/>
    </location>
</feature>
<evidence type="ECO:0000313" key="2">
    <source>
        <dbReference type="EMBL" id="CAE8674012.1"/>
    </source>
</evidence>
<organism evidence="2 3">
    <name type="scientific">Polarella glacialis</name>
    <name type="common">Dinoflagellate</name>
    <dbReference type="NCBI Taxonomy" id="89957"/>
    <lineage>
        <taxon>Eukaryota</taxon>
        <taxon>Sar</taxon>
        <taxon>Alveolata</taxon>
        <taxon>Dinophyceae</taxon>
        <taxon>Suessiales</taxon>
        <taxon>Suessiaceae</taxon>
        <taxon>Polarella</taxon>
    </lineage>
</organism>
<protein>
    <submittedName>
        <fullName evidence="2">Uncharacterized protein</fullName>
    </submittedName>
</protein>
<accession>A0A813JAL3</accession>
<dbReference type="AlphaFoldDB" id="A0A813JAL3"/>
<dbReference type="InterPro" id="IPR015915">
    <property type="entry name" value="Kelch-typ_b-propeller"/>
</dbReference>
<gene>
    <name evidence="2" type="ORF">PGLA2088_LOCUS18774</name>
</gene>
<comment type="caution">
    <text evidence="2">The sequence shown here is derived from an EMBL/GenBank/DDBJ whole genome shotgun (WGS) entry which is preliminary data.</text>
</comment>
<reference evidence="2" key="1">
    <citation type="submission" date="2021-02" db="EMBL/GenBank/DDBJ databases">
        <authorList>
            <person name="Dougan E. K."/>
            <person name="Rhodes N."/>
            <person name="Thang M."/>
            <person name="Chan C."/>
        </authorList>
    </citation>
    <scope>NUCLEOTIDE SEQUENCE</scope>
</reference>